<protein>
    <submittedName>
        <fullName evidence="1">Uncharacterized protein</fullName>
    </submittedName>
</protein>
<evidence type="ECO:0000313" key="3">
    <source>
        <dbReference type="Proteomes" id="UP000278419"/>
    </source>
</evidence>
<dbReference type="RefSeq" id="WP_018543574.1">
    <property type="nucleotide sequence ID" value="NZ_AP018548.1"/>
</dbReference>
<name>A0A3S4LVP2_STRAP</name>
<proteinExistence type="predicted"/>
<evidence type="ECO:0000313" key="2">
    <source>
        <dbReference type="EMBL" id="VED98954.1"/>
    </source>
</evidence>
<dbReference type="EMBL" id="LR134283">
    <property type="protein sequence ID" value="VED98954.1"/>
    <property type="molecule type" value="Genomic_DNA"/>
</dbReference>
<gene>
    <name evidence="1" type="ORF">NCTC10713_00078</name>
    <name evidence="2" type="ORF">NCTC10713_01969</name>
</gene>
<evidence type="ECO:0000313" key="1">
    <source>
        <dbReference type="EMBL" id="VED97176.1"/>
    </source>
</evidence>
<organism evidence="1 3">
    <name type="scientific">Streptococcus anginosus</name>
    <dbReference type="NCBI Taxonomy" id="1328"/>
    <lineage>
        <taxon>Bacteria</taxon>
        <taxon>Bacillati</taxon>
        <taxon>Bacillota</taxon>
        <taxon>Bacilli</taxon>
        <taxon>Lactobacillales</taxon>
        <taxon>Streptococcaceae</taxon>
        <taxon>Streptococcus</taxon>
        <taxon>Streptococcus anginosus group</taxon>
    </lineage>
</organism>
<accession>A0A3S4LVP2</accession>
<reference evidence="1 3" key="1">
    <citation type="submission" date="2018-12" db="EMBL/GenBank/DDBJ databases">
        <authorList>
            <consortium name="Pathogen Informatics"/>
        </authorList>
    </citation>
    <scope>NUCLEOTIDE SEQUENCE [LARGE SCALE GENOMIC DNA]</scope>
    <source>
        <strain evidence="1 3">NCTC10713</strain>
    </source>
</reference>
<dbReference type="Proteomes" id="UP000278419">
    <property type="component" value="Chromosome"/>
</dbReference>
<dbReference type="AlphaFoldDB" id="A0A3S4LVP2"/>
<dbReference type="EMBL" id="LR134283">
    <property type="protein sequence ID" value="VED97176.1"/>
    <property type="molecule type" value="Genomic_DNA"/>
</dbReference>
<dbReference type="GeneID" id="93964484"/>
<sequence length="83" mass="10083">MTNPKSHWVYDMEHDVLCVVGLGDHIGAVRFIAKKFYGLKRIYREEIPKWQEIIDENMIFYNAMVDDPEHYAWHLPRKYRLED</sequence>